<dbReference type="Proteomes" id="UP000244905">
    <property type="component" value="Unassembled WGS sequence"/>
</dbReference>
<name>A0A2V1IMG5_9BACT</name>
<protein>
    <submittedName>
        <fullName evidence="5">Glycosyltransferase family 1 protein</fullName>
    </submittedName>
</protein>
<dbReference type="GO" id="GO:0016757">
    <property type="term" value="F:glycosyltransferase activity"/>
    <property type="evidence" value="ECO:0007669"/>
    <property type="project" value="UniProtKB-KW"/>
</dbReference>
<evidence type="ECO:0000259" key="4">
    <source>
        <dbReference type="Pfam" id="PF13439"/>
    </source>
</evidence>
<organism evidence="5 6">
    <name type="scientific">Duncaniella muris</name>
    <dbReference type="NCBI Taxonomy" id="2094150"/>
    <lineage>
        <taxon>Bacteria</taxon>
        <taxon>Pseudomonadati</taxon>
        <taxon>Bacteroidota</taxon>
        <taxon>Bacteroidia</taxon>
        <taxon>Bacteroidales</taxon>
        <taxon>Muribaculaceae</taxon>
        <taxon>Duncaniella</taxon>
    </lineage>
</organism>
<evidence type="ECO:0000256" key="1">
    <source>
        <dbReference type="ARBA" id="ARBA00022676"/>
    </source>
</evidence>
<dbReference type="EMBL" id="PUEC01000003">
    <property type="protein sequence ID" value="PWB03955.1"/>
    <property type="molecule type" value="Genomic_DNA"/>
</dbReference>
<reference evidence="6" key="1">
    <citation type="submission" date="2018-02" db="EMBL/GenBank/DDBJ databases">
        <authorList>
            <person name="Clavel T."/>
            <person name="Strowig T."/>
        </authorList>
    </citation>
    <scope>NUCLEOTIDE SEQUENCE [LARGE SCALE GENOMIC DNA]</scope>
    <source>
        <strain evidence="6">DSM 103720</strain>
    </source>
</reference>
<dbReference type="SUPFAM" id="SSF53756">
    <property type="entry name" value="UDP-Glycosyltransferase/glycogen phosphorylase"/>
    <property type="match status" value="1"/>
</dbReference>
<gene>
    <name evidence="5" type="ORF">C5O23_02100</name>
</gene>
<evidence type="ECO:0000313" key="6">
    <source>
        <dbReference type="Proteomes" id="UP000244905"/>
    </source>
</evidence>
<evidence type="ECO:0000256" key="2">
    <source>
        <dbReference type="ARBA" id="ARBA00022679"/>
    </source>
</evidence>
<proteinExistence type="predicted"/>
<evidence type="ECO:0000259" key="3">
    <source>
        <dbReference type="Pfam" id="PF00534"/>
    </source>
</evidence>
<sequence>MKILHVLNKLCYSGAEIMYVDAADEFNKLGCKLYVMNTASELGEYAPAFEHAGYTVLHRPYPNSVIGKISYYKNLVKFVKDEQIDIIHTHSSKMKWGMAFVARMAGIKSVYTFHSCFRSRLLTWPYQAWLRWSAKKLLGCQFQSISDSVYNNERNYYHNKTTKVYNWFGNKRFYPATDDEKRETRKALSIPEDALVIISVGGCSSVKRHDEIIRIIPELTARYPNIVYLHLGQGISTDAEKALAKELKVEKHIRFLGNQRDVRKFLIASDIYIMTSRYEGIPITTIEAMACKIPAILYDVPGLRDFNSDSKCSILIPESNKEIVTAVNKLQAEPTLKNEIVENAYRLVNSKYFLPRNIKEIYKLYNR</sequence>
<dbReference type="InterPro" id="IPR001296">
    <property type="entry name" value="Glyco_trans_1"/>
</dbReference>
<feature type="domain" description="Glycosyltransferase subfamily 4-like N-terminal" evidence="4">
    <location>
        <begin position="13"/>
        <end position="137"/>
    </location>
</feature>
<dbReference type="GeneID" id="82525141"/>
<dbReference type="Pfam" id="PF00534">
    <property type="entry name" value="Glycos_transf_1"/>
    <property type="match status" value="1"/>
</dbReference>
<evidence type="ECO:0000313" key="5">
    <source>
        <dbReference type="EMBL" id="PWB03955.1"/>
    </source>
</evidence>
<keyword evidence="1" id="KW-0328">Glycosyltransferase</keyword>
<dbReference type="AlphaFoldDB" id="A0A2V1IMG5"/>
<dbReference type="PANTHER" id="PTHR12526">
    <property type="entry name" value="GLYCOSYLTRANSFERASE"/>
    <property type="match status" value="1"/>
</dbReference>
<keyword evidence="2 5" id="KW-0808">Transferase</keyword>
<feature type="domain" description="Glycosyl transferase family 1" evidence="3">
    <location>
        <begin position="181"/>
        <end position="346"/>
    </location>
</feature>
<dbReference type="RefSeq" id="WP_107031299.1">
    <property type="nucleotide sequence ID" value="NZ_PUEC01000003.1"/>
</dbReference>
<comment type="caution">
    <text evidence="5">The sequence shown here is derived from an EMBL/GenBank/DDBJ whole genome shotgun (WGS) entry which is preliminary data.</text>
</comment>
<dbReference type="Gene3D" id="3.40.50.2000">
    <property type="entry name" value="Glycogen Phosphorylase B"/>
    <property type="match status" value="2"/>
</dbReference>
<dbReference type="InterPro" id="IPR028098">
    <property type="entry name" value="Glyco_trans_4-like_N"/>
</dbReference>
<dbReference type="PANTHER" id="PTHR12526:SF629">
    <property type="entry name" value="TEICHURONIC ACID BIOSYNTHESIS GLYCOSYLTRANSFERASE TUAH-RELATED"/>
    <property type="match status" value="1"/>
</dbReference>
<accession>A0A2V1IMG5</accession>
<keyword evidence="6" id="KW-1185">Reference proteome</keyword>
<dbReference type="Pfam" id="PF13439">
    <property type="entry name" value="Glyco_transf_4"/>
    <property type="match status" value="1"/>
</dbReference>